<evidence type="ECO:0000259" key="6">
    <source>
        <dbReference type="Pfam" id="PF08281"/>
    </source>
</evidence>
<dbReference type="NCBIfam" id="TIGR02985">
    <property type="entry name" value="Sig70_bacteroi1"/>
    <property type="match status" value="1"/>
</dbReference>
<keyword evidence="8" id="KW-1185">Reference proteome</keyword>
<dbReference type="SUPFAM" id="SSF88946">
    <property type="entry name" value="Sigma2 domain of RNA polymerase sigma factors"/>
    <property type="match status" value="1"/>
</dbReference>
<dbReference type="PANTHER" id="PTHR43133">
    <property type="entry name" value="RNA POLYMERASE ECF-TYPE SIGMA FACTO"/>
    <property type="match status" value="1"/>
</dbReference>
<dbReference type="SUPFAM" id="SSF88659">
    <property type="entry name" value="Sigma3 and sigma4 domains of RNA polymerase sigma factors"/>
    <property type="match status" value="1"/>
</dbReference>
<dbReference type="Gene3D" id="1.10.1740.10">
    <property type="match status" value="1"/>
</dbReference>
<dbReference type="RefSeq" id="WP_264282341.1">
    <property type="nucleotide sequence ID" value="NZ_CP107006.1"/>
</dbReference>
<dbReference type="Proteomes" id="UP001162741">
    <property type="component" value="Chromosome"/>
</dbReference>
<accession>A0ABY6J460</accession>
<gene>
    <name evidence="7" type="ORF">MKQ68_05065</name>
</gene>
<evidence type="ECO:0000313" key="7">
    <source>
        <dbReference type="EMBL" id="UYQ94459.1"/>
    </source>
</evidence>
<keyword evidence="4" id="KW-0804">Transcription</keyword>
<dbReference type="InterPro" id="IPR039425">
    <property type="entry name" value="RNA_pol_sigma-70-like"/>
</dbReference>
<dbReference type="Pfam" id="PF04542">
    <property type="entry name" value="Sigma70_r2"/>
    <property type="match status" value="1"/>
</dbReference>
<dbReference type="Gene3D" id="1.10.10.10">
    <property type="entry name" value="Winged helix-like DNA-binding domain superfamily/Winged helix DNA-binding domain"/>
    <property type="match status" value="1"/>
</dbReference>
<evidence type="ECO:0000256" key="2">
    <source>
        <dbReference type="ARBA" id="ARBA00023015"/>
    </source>
</evidence>
<dbReference type="NCBIfam" id="TIGR02937">
    <property type="entry name" value="sigma70-ECF"/>
    <property type="match status" value="1"/>
</dbReference>
<dbReference type="EMBL" id="CP107006">
    <property type="protein sequence ID" value="UYQ94459.1"/>
    <property type="molecule type" value="Genomic_DNA"/>
</dbReference>
<protein>
    <submittedName>
        <fullName evidence="7">RNA polymerase sigma-70 factor</fullName>
    </submittedName>
</protein>
<proteinExistence type="inferred from homology"/>
<feature type="domain" description="RNA polymerase sigma factor 70 region 4 type 2" evidence="6">
    <location>
        <begin position="124"/>
        <end position="173"/>
    </location>
</feature>
<feature type="domain" description="RNA polymerase sigma-70 region 2" evidence="5">
    <location>
        <begin position="32"/>
        <end position="90"/>
    </location>
</feature>
<name>A0ABY6J460_9BACT</name>
<dbReference type="InterPro" id="IPR013249">
    <property type="entry name" value="RNA_pol_sigma70_r4_t2"/>
</dbReference>
<keyword evidence="3" id="KW-0731">Sigma factor</keyword>
<keyword evidence="2" id="KW-0805">Transcription regulation</keyword>
<evidence type="ECO:0000256" key="1">
    <source>
        <dbReference type="ARBA" id="ARBA00010641"/>
    </source>
</evidence>
<dbReference type="InterPro" id="IPR013325">
    <property type="entry name" value="RNA_pol_sigma_r2"/>
</dbReference>
<dbReference type="PANTHER" id="PTHR43133:SF46">
    <property type="entry name" value="RNA POLYMERASE SIGMA-70 FACTOR ECF SUBFAMILY"/>
    <property type="match status" value="1"/>
</dbReference>
<evidence type="ECO:0000259" key="5">
    <source>
        <dbReference type="Pfam" id="PF04542"/>
    </source>
</evidence>
<dbReference type="InterPro" id="IPR014284">
    <property type="entry name" value="RNA_pol_sigma-70_dom"/>
</dbReference>
<evidence type="ECO:0000256" key="3">
    <source>
        <dbReference type="ARBA" id="ARBA00023082"/>
    </source>
</evidence>
<comment type="similarity">
    <text evidence="1">Belongs to the sigma-70 factor family. ECF subfamily.</text>
</comment>
<dbReference type="InterPro" id="IPR014327">
    <property type="entry name" value="RNA_pol_sigma70_bacteroid"/>
</dbReference>
<reference evidence="7" key="1">
    <citation type="submission" date="2022-10" db="EMBL/GenBank/DDBJ databases">
        <title>Chitinophaga sp. nov., isolated from soil.</title>
        <authorList>
            <person name="Jeon C.O."/>
        </authorList>
    </citation>
    <scope>NUCLEOTIDE SEQUENCE</scope>
    <source>
        <strain evidence="7">R8</strain>
    </source>
</reference>
<dbReference type="CDD" id="cd06171">
    <property type="entry name" value="Sigma70_r4"/>
    <property type="match status" value="1"/>
</dbReference>
<organism evidence="7 8">
    <name type="scientific">Chitinophaga horti</name>
    <dbReference type="NCBI Taxonomy" id="2920382"/>
    <lineage>
        <taxon>Bacteria</taxon>
        <taxon>Pseudomonadati</taxon>
        <taxon>Bacteroidota</taxon>
        <taxon>Chitinophagia</taxon>
        <taxon>Chitinophagales</taxon>
        <taxon>Chitinophagaceae</taxon>
        <taxon>Chitinophaga</taxon>
    </lineage>
</organism>
<sequence>MAEHLSNEKELLAEIGRSNERAFEQIVRFYFPHLLPFSVSITKNRAVAEDIVQEAFIRLWQRRHDYEQFYNLRAWLFTVTSNLSLTYIKKMALEGNLLRHLEQPEASRATEAEERLHFKESGLLLQEAMLRLPPQQREVYRLSRYEELSIPEIAEKLHLSPNTVKNHLVKALQSVRGFISQRGTFFIFF</sequence>
<evidence type="ECO:0000313" key="8">
    <source>
        <dbReference type="Proteomes" id="UP001162741"/>
    </source>
</evidence>
<evidence type="ECO:0000256" key="4">
    <source>
        <dbReference type="ARBA" id="ARBA00023163"/>
    </source>
</evidence>
<dbReference type="InterPro" id="IPR013324">
    <property type="entry name" value="RNA_pol_sigma_r3/r4-like"/>
</dbReference>
<dbReference type="InterPro" id="IPR007627">
    <property type="entry name" value="RNA_pol_sigma70_r2"/>
</dbReference>
<dbReference type="Pfam" id="PF08281">
    <property type="entry name" value="Sigma70_r4_2"/>
    <property type="match status" value="1"/>
</dbReference>
<dbReference type="InterPro" id="IPR036388">
    <property type="entry name" value="WH-like_DNA-bd_sf"/>
</dbReference>